<evidence type="ECO:0000313" key="3">
    <source>
        <dbReference type="Proteomes" id="UP001596549"/>
    </source>
</evidence>
<evidence type="ECO:0000313" key="2">
    <source>
        <dbReference type="EMBL" id="MFC7371207.1"/>
    </source>
</evidence>
<accession>A0ABW2NKK7</accession>
<dbReference type="RefSeq" id="WP_379747546.1">
    <property type="nucleotide sequence ID" value="NZ_JBHTCP010000011.1"/>
</dbReference>
<dbReference type="PIRSF" id="PIRSF021350">
    <property type="entry name" value="UCP021350"/>
    <property type="match status" value="1"/>
</dbReference>
<keyword evidence="3" id="KW-1185">Reference proteome</keyword>
<dbReference type="InterPro" id="IPR008308">
    <property type="entry name" value="YpbB-like"/>
</dbReference>
<name>A0ABW2NKK7_9BACL</name>
<dbReference type="EMBL" id="JBHTCP010000011">
    <property type="protein sequence ID" value="MFC7371207.1"/>
    <property type="molecule type" value="Genomic_DNA"/>
</dbReference>
<sequence>MNVVDYMLLDCFQNVNGERSAQGIIHILSGKKTAQSLADAQLFGIGKYYAVLSSLKKNELEEKTAVLFAESLIEELSNGVFIVTKKGEKIVGYNHYPFLRHLSGLAHWNIEHHFWLSLSLYIQSISNMLAHNSRFLPVVTDYQAVRSVKALFPKTEAERKESAVRLYHEMVQLLENYGNSQIASLFLQRATRFERIGSTFEQLSHDFGTSEEEVRMMFRSLLHFILTKVKEHPHEYEELHRFIPPGHSESLTNSARATLSLLQEGYPLDEIERLRKLKRSTLEDHLVEIARSVKGFDISPFISSEELRLVKEISRTLKDRKLKGIRDQAETLSYLKIRLAIAKEGWG</sequence>
<evidence type="ECO:0000259" key="1">
    <source>
        <dbReference type="Pfam" id="PF14493"/>
    </source>
</evidence>
<organism evidence="2 3">
    <name type="scientific">Fictibacillus iocasae</name>
    <dbReference type="NCBI Taxonomy" id="2715437"/>
    <lineage>
        <taxon>Bacteria</taxon>
        <taxon>Bacillati</taxon>
        <taxon>Bacillota</taxon>
        <taxon>Bacilli</taxon>
        <taxon>Bacillales</taxon>
        <taxon>Fictibacillaceae</taxon>
        <taxon>Fictibacillus</taxon>
    </lineage>
</organism>
<feature type="domain" description="Helicase Helix-turn-helix" evidence="1">
    <location>
        <begin position="254"/>
        <end position="341"/>
    </location>
</feature>
<dbReference type="Pfam" id="PF14493">
    <property type="entry name" value="HTH_40"/>
    <property type="match status" value="1"/>
</dbReference>
<proteinExistence type="predicted"/>
<comment type="caution">
    <text evidence="2">The sequence shown here is derived from an EMBL/GenBank/DDBJ whole genome shotgun (WGS) entry which is preliminary data.</text>
</comment>
<dbReference type="InterPro" id="IPR029491">
    <property type="entry name" value="Helicase_HTH"/>
</dbReference>
<dbReference type="Proteomes" id="UP001596549">
    <property type="component" value="Unassembled WGS sequence"/>
</dbReference>
<gene>
    <name evidence="2" type="ORF">ACFQPF_05920</name>
</gene>
<reference evidence="3" key="1">
    <citation type="journal article" date="2019" name="Int. J. Syst. Evol. Microbiol.">
        <title>The Global Catalogue of Microorganisms (GCM) 10K type strain sequencing project: providing services to taxonomists for standard genome sequencing and annotation.</title>
        <authorList>
            <consortium name="The Broad Institute Genomics Platform"/>
            <consortium name="The Broad Institute Genome Sequencing Center for Infectious Disease"/>
            <person name="Wu L."/>
            <person name="Ma J."/>
        </authorList>
    </citation>
    <scope>NUCLEOTIDE SEQUENCE [LARGE SCALE GENOMIC DNA]</scope>
    <source>
        <strain evidence="3">NBRC 106396</strain>
    </source>
</reference>
<protein>
    <submittedName>
        <fullName evidence="2">Helix-turn-helix domain-containing protein</fullName>
    </submittedName>
</protein>